<feature type="compositionally biased region" description="Polar residues" evidence="1">
    <location>
        <begin position="173"/>
        <end position="220"/>
    </location>
</feature>
<reference evidence="4 5" key="1">
    <citation type="submission" date="2018-05" db="EMBL/GenBank/DDBJ databases">
        <title>Leucothrix arctica sp. nov., isolated from Arctic seawater.</title>
        <authorList>
            <person name="Choi A."/>
            <person name="Baek K."/>
        </authorList>
    </citation>
    <scope>NUCLEOTIDE SEQUENCE [LARGE SCALE GENOMIC DNA]</scope>
    <source>
        <strain evidence="4 5">JCM 18388</strain>
    </source>
</reference>
<evidence type="ECO:0000256" key="1">
    <source>
        <dbReference type="SAM" id="MobiDB-lite"/>
    </source>
</evidence>
<keyword evidence="5" id="KW-1185">Reference proteome</keyword>
<evidence type="ECO:0000313" key="4">
    <source>
        <dbReference type="EMBL" id="PWQ98638.1"/>
    </source>
</evidence>
<feature type="compositionally biased region" description="Low complexity" evidence="1">
    <location>
        <begin position="264"/>
        <end position="275"/>
    </location>
</feature>
<keyword evidence="2" id="KW-0732">Signal</keyword>
<feature type="region of interest" description="Disordered" evidence="1">
    <location>
        <begin position="299"/>
        <end position="327"/>
    </location>
</feature>
<dbReference type="InterPro" id="IPR003646">
    <property type="entry name" value="SH3-like_bac-type"/>
</dbReference>
<evidence type="ECO:0000313" key="5">
    <source>
        <dbReference type="Proteomes" id="UP000245539"/>
    </source>
</evidence>
<accession>A0A317CJB6</accession>
<proteinExistence type="predicted"/>
<feature type="region of interest" description="Disordered" evidence="1">
    <location>
        <begin position="372"/>
        <end position="412"/>
    </location>
</feature>
<gene>
    <name evidence="4" type="ORF">DKW60_07855</name>
</gene>
<protein>
    <recommendedName>
        <fullName evidence="3">SH3b domain-containing protein</fullName>
    </recommendedName>
</protein>
<dbReference type="EMBL" id="QGKM01000015">
    <property type="protein sequence ID" value="PWQ98638.1"/>
    <property type="molecule type" value="Genomic_DNA"/>
</dbReference>
<feature type="region of interest" description="Disordered" evidence="1">
    <location>
        <begin position="248"/>
        <end position="275"/>
    </location>
</feature>
<dbReference type="AlphaFoldDB" id="A0A317CJB6"/>
<feature type="signal peptide" evidence="2">
    <location>
        <begin position="1"/>
        <end position="30"/>
    </location>
</feature>
<dbReference type="SMART" id="SM00287">
    <property type="entry name" value="SH3b"/>
    <property type="match status" value="1"/>
</dbReference>
<dbReference type="RefSeq" id="WP_109837104.1">
    <property type="nucleotide sequence ID" value="NZ_QGKM01000015.1"/>
</dbReference>
<feature type="compositionally biased region" description="Polar residues" evidence="1">
    <location>
        <begin position="299"/>
        <end position="313"/>
    </location>
</feature>
<feature type="region of interest" description="Disordered" evidence="1">
    <location>
        <begin position="173"/>
        <end position="226"/>
    </location>
</feature>
<dbReference type="OrthoDB" id="5489750at2"/>
<evidence type="ECO:0000259" key="3">
    <source>
        <dbReference type="PROSITE" id="PS51781"/>
    </source>
</evidence>
<dbReference type="Gene3D" id="2.30.30.40">
    <property type="entry name" value="SH3 Domains"/>
    <property type="match status" value="1"/>
</dbReference>
<comment type="caution">
    <text evidence="4">The sequence shown here is derived from an EMBL/GenBank/DDBJ whole genome shotgun (WGS) entry which is preliminary data.</text>
</comment>
<sequence length="412" mass="44879">MNVFNRLKQAASVSGIALCISVAAMNQATAASERYIVSGVESWDTLNIRSEPNARSTIIGEIPSNGSGINSDGEQVQTGRSTWIKINWNGVNGWINKRYLATDYTYTPPAPVATQTTTTQTYINTPNYSTQVTQRTGDIYDAGTGTVRSVYVGPGNGMPAITTKQRPTQVVQQRPANTANTHTHPANPCTRSVSHTHPNGANQHTHRYSCQGQATQQPRPQVQVRAATQTNANTHTHPRNQFTNAVTHTHASGSSQHKHNYGGQRQVQQPQVQVRAVTQTNANTHTHPRNQFTNAVTHTHASGSAQHSHNYGGQRQAQQVQQQRQVVNTGTQLVTHIHPSSPYNKQTQHTHAGGAGVHVHDFLLPPRQAVTAQVSQNSANTHRHPANNLTNSVTHTHPNGANQHSHTYGGQR</sequence>
<feature type="chain" id="PRO_5016278306" description="SH3b domain-containing protein" evidence="2">
    <location>
        <begin position="31"/>
        <end position="412"/>
    </location>
</feature>
<dbReference type="PROSITE" id="PS51781">
    <property type="entry name" value="SH3B"/>
    <property type="match status" value="1"/>
</dbReference>
<feature type="compositionally biased region" description="Low complexity" evidence="1">
    <location>
        <begin position="314"/>
        <end position="327"/>
    </location>
</feature>
<evidence type="ECO:0000256" key="2">
    <source>
        <dbReference type="SAM" id="SignalP"/>
    </source>
</evidence>
<dbReference type="Proteomes" id="UP000245539">
    <property type="component" value="Unassembled WGS sequence"/>
</dbReference>
<name>A0A317CJB6_9GAMM</name>
<feature type="compositionally biased region" description="Polar residues" evidence="1">
    <location>
        <begin position="387"/>
        <end position="412"/>
    </location>
</feature>
<dbReference type="Pfam" id="PF08239">
    <property type="entry name" value="SH3_3"/>
    <property type="match status" value="1"/>
</dbReference>
<organism evidence="4 5">
    <name type="scientific">Leucothrix pacifica</name>
    <dbReference type="NCBI Taxonomy" id="1247513"/>
    <lineage>
        <taxon>Bacteria</taxon>
        <taxon>Pseudomonadati</taxon>
        <taxon>Pseudomonadota</taxon>
        <taxon>Gammaproteobacteria</taxon>
        <taxon>Thiotrichales</taxon>
        <taxon>Thiotrichaceae</taxon>
        <taxon>Leucothrix</taxon>
    </lineage>
</organism>
<feature type="domain" description="SH3b" evidence="3">
    <location>
        <begin position="32"/>
        <end position="104"/>
    </location>
</feature>